<protein>
    <submittedName>
        <fullName evidence="1">Uncharacterized protein</fullName>
    </submittedName>
</protein>
<gene>
    <name evidence="1" type="ORF">DPEC_G00249100</name>
</gene>
<reference evidence="1" key="1">
    <citation type="submission" date="2021-05" db="EMBL/GenBank/DDBJ databases">
        <authorList>
            <person name="Pan Q."/>
            <person name="Jouanno E."/>
            <person name="Zahm M."/>
            <person name="Klopp C."/>
            <person name="Cabau C."/>
            <person name="Louis A."/>
            <person name="Berthelot C."/>
            <person name="Parey E."/>
            <person name="Roest Crollius H."/>
            <person name="Montfort J."/>
            <person name="Robinson-Rechavi M."/>
            <person name="Bouchez O."/>
            <person name="Lampietro C."/>
            <person name="Lopez Roques C."/>
            <person name="Donnadieu C."/>
            <person name="Postlethwait J."/>
            <person name="Bobe J."/>
            <person name="Dillon D."/>
            <person name="Chandos A."/>
            <person name="von Hippel F."/>
            <person name="Guiguen Y."/>
        </authorList>
    </citation>
    <scope>NUCLEOTIDE SEQUENCE</scope>
    <source>
        <strain evidence="1">YG-Jan2019</strain>
    </source>
</reference>
<dbReference type="Proteomes" id="UP001157502">
    <property type="component" value="Chromosome 22"/>
</dbReference>
<evidence type="ECO:0000313" key="1">
    <source>
        <dbReference type="EMBL" id="KAJ7994421.1"/>
    </source>
</evidence>
<organism evidence="1 2">
    <name type="scientific">Dallia pectoralis</name>
    <name type="common">Alaska blackfish</name>
    <dbReference type="NCBI Taxonomy" id="75939"/>
    <lineage>
        <taxon>Eukaryota</taxon>
        <taxon>Metazoa</taxon>
        <taxon>Chordata</taxon>
        <taxon>Craniata</taxon>
        <taxon>Vertebrata</taxon>
        <taxon>Euteleostomi</taxon>
        <taxon>Actinopterygii</taxon>
        <taxon>Neopterygii</taxon>
        <taxon>Teleostei</taxon>
        <taxon>Protacanthopterygii</taxon>
        <taxon>Esociformes</taxon>
        <taxon>Umbridae</taxon>
        <taxon>Dallia</taxon>
    </lineage>
</organism>
<proteinExistence type="predicted"/>
<evidence type="ECO:0000313" key="2">
    <source>
        <dbReference type="Proteomes" id="UP001157502"/>
    </source>
</evidence>
<keyword evidence="2" id="KW-1185">Reference proteome</keyword>
<accession>A0ACC2FSV9</accession>
<name>A0ACC2FSV9_DALPE</name>
<comment type="caution">
    <text evidence="1">The sequence shown here is derived from an EMBL/GenBank/DDBJ whole genome shotgun (WGS) entry which is preliminary data.</text>
</comment>
<sequence length="399" mass="44707">MERLQRSTLYKMAENGGKGVPDILNIIRAQQLSNLVKTFNKPDRKASFFERHYATPILRTLGMGTIDHTVPYSWDPPKVYKAIRDFAFGSGLSTAGLASWKYKDIMGHIRSKDTVAPLRDSSTVAPQQVWLNVNHHCLTNRQKDISWMAVHGCLPTGEFMYRRHIALTVSCPHGCNTVENTYHVLAECSVARRVWALFVPSVSHNRLLTLPRLTGRIIGVVKQVLWETRNIMVFNKTTVDPTTLRRRITILLRDHAITDFHKDPVTARAAWGVVLPPLCRPSTSRGPRHTAPSPPTASERQMERAAHRRVPLMTFGSGLPCGPARSPIGFSSPLQAQHHHQHHPSTQKRHGGGTHIRPSHRAGFSQASSINDLRARTRLGVGSLLRLSFLTLCRSSTRP</sequence>
<dbReference type="EMBL" id="CM055749">
    <property type="protein sequence ID" value="KAJ7994421.1"/>
    <property type="molecule type" value="Genomic_DNA"/>
</dbReference>